<organism evidence="1 2">
    <name type="scientific">Desulfoluna limicola</name>
    <dbReference type="NCBI Taxonomy" id="2810562"/>
    <lineage>
        <taxon>Bacteria</taxon>
        <taxon>Pseudomonadati</taxon>
        <taxon>Thermodesulfobacteriota</taxon>
        <taxon>Desulfobacteria</taxon>
        <taxon>Desulfobacterales</taxon>
        <taxon>Desulfolunaceae</taxon>
        <taxon>Desulfoluna</taxon>
    </lineage>
</organism>
<keyword evidence="2" id="KW-1185">Reference proteome</keyword>
<dbReference type="InterPro" id="IPR029787">
    <property type="entry name" value="Nucleotide_cyclase"/>
</dbReference>
<dbReference type="Gene3D" id="3.30.70.270">
    <property type="match status" value="1"/>
</dbReference>
<evidence type="ECO:0008006" key="3">
    <source>
        <dbReference type="Google" id="ProtNLM"/>
    </source>
</evidence>
<protein>
    <recommendedName>
        <fullName evidence="3">GGDEF domain-containing protein</fullName>
    </recommendedName>
</protein>
<gene>
    <name evidence="1" type="ORF">DSLASN_12140</name>
</gene>
<sequence>MKRKNPQKQQAVDKVGRSFSLLFNRALMYKTNHPTTVQSAGEFHRVIRAELKKASPIAIVLHRDALYVDEETLDPKINVSKIVACFKETGVESISFTDQLSLDDVNLLLDILTDSKRFPTAGSMKNALKNQGVLSVSVNHIVYRKVTEEETVVTKGEAKASKMPPSEIHKYLIDQLMKAEVSSGGTGFFHEMFGDSGGGGSEGFATGVSRGLENLDGALEQHLSGLGDDAVEKLLKGLIHLKRELRSRKASRQEAGEDGGREQGLLDKADSVTDGVILDLIRREYGRGMITVERLAQIIQRIIPDKDDLLRLLPRIERMLLKEGMHITDFVRLSEILHGHEAGREVMEAIAEGAESIGVQGQELLNEITDDPRGAAELIYLASEIRKGSGNEGALTEVLVEYIERIGGKMALDAVGEGGVEGDEHLQSVVTRLERDIVRNLRGRGISPEVMDTVVGRLNGRLEGCLKKLESDWELRAMASVGGLKGDPTNVLSYFEETIDSMEDLQFVLQKARESVLEMRAIDEKAKEVTPIVAQEPAPPAAAAPSLPKGVLGKKNALYFVEKELQRAFRYKTPFTLAMFEVLGAKASGPVKKGEVKTMDITVAVLDVFRDIVRDTDTIGLLSNKRFVVLMPMTDDYDARIALRRLLKALQSMEVSIGKVGIDASFAGSVTGYDVEEAPDLRKFLSSSEHALEEMAQRLRNIQTFL</sequence>
<evidence type="ECO:0000313" key="2">
    <source>
        <dbReference type="Proteomes" id="UP001320148"/>
    </source>
</evidence>
<accession>A0ABN6F291</accession>
<dbReference type="Proteomes" id="UP001320148">
    <property type="component" value="Chromosome"/>
</dbReference>
<name>A0ABN6F291_9BACT</name>
<dbReference type="EMBL" id="AP024488">
    <property type="protein sequence ID" value="BCS95582.1"/>
    <property type="molecule type" value="Genomic_DNA"/>
</dbReference>
<proteinExistence type="predicted"/>
<evidence type="ECO:0000313" key="1">
    <source>
        <dbReference type="EMBL" id="BCS95582.1"/>
    </source>
</evidence>
<dbReference type="InterPro" id="IPR043128">
    <property type="entry name" value="Rev_trsase/Diguanyl_cyclase"/>
</dbReference>
<reference evidence="1 2" key="1">
    <citation type="submission" date="2021-02" db="EMBL/GenBank/DDBJ databases">
        <title>Complete genome of Desulfoluna sp. strain ASN36.</title>
        <authorList>
            <person name="Takahashi A."/>
            <person name="Kojima H."/>
            <person name="Fukui M."/>
        </authorList>
    </citation>
    <scope>NUCLEOTIDE SEQUENCE [LARGE SCALE GENOMIC DNA]</scope>
    <source>
        <strain evidence="1 2">ASN36</strain>
    </source>
</reference>
<dbReference type="RefSeq" id="WP_236891822.1">
    <property type="nucleotide sequence ID" value="NZ_AP024488.1"/>
</dbReference>
<dbReference type="SUPFAM" id="SSF55073">
    <property type="entry name" value="Nucleotide cyclase"/>
    <property type="match status" value="1"/>
</dbReference>